<keyword evidence="1 2" id="KW-0560">Oxidoreductase</keyword>
<proteinExistence type="predicted"/>
<dbReference type="Gene3D" id="3.50.50.60">
    <property type="entry name" value="FAD/NAD(P)-binding domain"/>
    <property type="match status" value="2"/>
</dbReference>
<dbReference type="OrthoDB" id="9773233at2"/>
<dbReference type="STRING" id="315423.SAMN04488020_101735"/>
<keyword evidence="3" id="KW-1185">Reference proteome</keyword>
<reference evidence="2 3" key="1">
    <citation type="submission" date="2017-03" db="EMBL/GenBank/DDBJ databases">
        <authorList>
            <person name="Afonso C.L."/>
            <person name="Miller P.J."/>
            <person name="Scott M.A."/>
            <person name="Spackman E."/>
            <person name="Goraichik I."/>
            <person name="Dimitrov K.M."/>
            <person name="Suarez D.L."/>
            <person name="Swayne D.E."/>
        </authorList>
    </citation>
    <scope>NUCLEOTIDE SEQUENCE [LARGE SCALE GENOMIC DNA]</scope>
    <source>
        <strain evidence="2 3">CECT 7066</strain>
    </source>
</reference>
<dbReference type="RefSeq" id="WP_085852739.1">
    <property type="nucleotide sequence ID" value="NZ_FOPF01000001.1"/>
</dbReference>
<accession>A0A1Y5RRB7</accession>
<dbReference type="SUPFAM" id="SSF51905">
    <property type="entry name" value="FAD/NAD(P)-binding domain"/>
    <property type="match status" value="2"/>
</dbReference>
<dbReference type="PANTHER" id="PTHR43539">
    <property type="entry name" value="FLAVIN-BINDING MONOOXYGENASE-LIKE PROTEIN (AFU_ORTHOLOGUE AFUA_4G09220)"/>
    <property type="match status" value="1"/>
</dbReference>
<evidence type="ECO:0000313" key="2">
    <source>
        <dbReference type="EMBL" id="SLN20871.1"/>
    </source>
</evidence>
<dbReference type="EMBL" id="FWFV01000001">
    <property type="protein sequence ID" value="SLN20871.1"/>
    <property type="molecule type" value="Genomic_DNA"/>
</dbReference>
<dbReference type="Pfam" id="PF13738">
    <property type="entry name" value="Pyr_redox_3"/>
    <property type="match status" value="1"/>
</dbReference>
<dbReference type="AlphaFoldDB" id="A0A1Y5RRB7"/>
<name>A0A1Y5RRB7_9RHOB</name>
<dbReference type="PANTHER" id="PTHR43539:SF78">
    <property type="entry name" value="FLAVIN-CONTAINING MONOOXYGENASE"/>
    <property type="match status" value="1"/>
</dbReference>
<dbReference type="EC" id="1.-.-.-" evidence="2"/>
<organism evidence="2 3">
    <name type="scientific">Palleronia marisminoris</name>
    <dbReference type="NCBI Taxonomy" id="315423"/>
    <lineage>
        <taxon>Bacteria</taxon>
        <taxon>Pseudomonadati</taxon>
        <taxon>Pseudomonadota</taxon>
        <taxon>Alphaproteobacteria</taxon>
        <taxon>Rhodobacterales</taxon>
        <taxon>Roseobacteraceae</taxon>
        <taxon>Palleronia</taxon>
    </lineage>
</organism>
<sequence length="422" mass="45457">MTVEKTGTLVVGAGQAGVAMSEHLGANGVPYLVLERHRIAERWRSERWDSLVANGPAWHDRFPGMEFSGAGPDDFVGKEDVAAYFAAYAEKIGAPIRTGVEVQQVSHLKGRPGFRVETSAGVVEADAVVAATGPFQTPLTPSIVPPTESVTQMHSVGYRNPAALPEGAVLVVGAGSSGVQIAGELLSAGREVYLSVGPHDRPPRSYRGRDFVWWLGVLNKWDTEATPGIQHTTIAVSGANGGETIDFRNLAHRGMTLVGRTESFADGRLHFAPDLAENIQGGDAYLMTLLDEADAFVERNGLDLPEDPEARDFLPDPACMTNPLRELDLARAGIGTIIWATGFSADYSWLPATALDAEGRPKHQRGVSAEPGIYFLGLPWQTRRGSSFIWGVWHDARYVADHIAKQRGYMGYTASAPQTVDA</sequence>
<evidence type="ECO:0000256" key="1">
    <source>
        <dbReference type="ARBA" id="ARBA00023002"/>
    </source>
</evidence>
<dbReference type="InterPro" id="IPR036188">
    <property type="entry name" value="FAD/NAD-bd_sf"/>
</dbReference>
<evidence type="ECO:0000313" key="3">
    <source>
        <dbReference type="Proteomes" id="UP000193870"/>
    </source>
</evidence>
<dbReference type="Proteomes" id="UP000193870">
    <property type="component" value="Unassembled WGS sequence"/>
</dbReference>
<protein>
    <submittedName>
        <fullName evidence="2">Putative oxidoreductase CzcO</fullName>
        <ecNumber evidence="2">1.-.-.-</ecNumber>
    </submittedName>
</protein>
<dbReference type="GO" id="GO:0050660">
    <property type="term" value="F:flavin adenine dinucleotide binding"/>
    <property type="evidence" value="ECO:0007669"/>
    <property type="project" value="TreeGrafter"/>
</dbReference>
<dbReference type="PRINTS" id="PR00411">
    <property type="entry name" value="PNDRDTASEI"/>
</dbReference>
<dbReference type="InterPro" id="IPR050982">
    <property type="entry name" value="Auxin_biosynth/cation_transpt"/>
</dbReference>
<dbReference type="GO" id="GO:0004497">
    <property type="term" value="F:monooxygenase activity"/>
    <property type="evidence" value="ECO:0007669"/>
    <property type="project" value="TreeGrafter"/>
</dbReference>
<gene>
    <name evidence="2" type="primary">czcO</name>
    <name evidence="2" type="ORF">PAM7066_00737</name>
</gene>